<protein>
    <recommendedName>
        <fullName evidence="5">BHLH domain-containing protein</fullName>
    </recommendedName>
</protein>
<dbReference type="AlphaFoldDB" id="A0A7M5X7I9"/>
<feature type="domain" description="BHLH" evidence="5">
    <location>
        <begin position="93"/>
        <end position="145"/>
    </location>
</feature>
<dbReference type="PANTHER" id="PTHR23349">
    <property type="entry name" value="BASIC HELIX-LOOP-HELIX TRANSCRIPTION FACTOR, TWIST"/>
    <property type="match status" value="1"/>
</dbReference>
<proteinExistence type="predicted"/>
<organism evidence="6 7">
    <name type="scientific">Clytia hemisphaerica</name>
    <dbReference type="NCBI Taxonomy" id="252671"/>
    <lineage>
        <taxon>Eukaryota</taxon>
        <taxon>Metazoa</taxon>
        <taxon>Cnidaria</taxon>
        <taxon>Hydrozoa</taxon>
        <taxon>Hydroidolina</taxon>
        <taxon>Leptothecata</taxon>
        <taxon>Obeliida</taxon>
        <taxon>Clytiidae</taxon>
        <taxon>Clytia</taxon>
    </lineage>
</organism>
<dbReference type="GO" id="GO:0000977">
    <property type="term" value="F:RNA polymerase II transcription regulatory region sequence-specific DNA binding"/>
    <property type="evidence" value="ECO:0007669"/>
    <property type="project" value="TreeGrafter"/>
</dbReference>
<dbReference type="InterPro" id="IPR036638">
    <property type="entry name" value="HLH_DNA-bd_sf"/>
</dbReference>
<dbReference type="OrthoDB" id="5970049at2759"/>
<keyword evidence="3" id="KW-0238">DNA-binding</keyword>
<keyword evidence="7" id="KW-1185">Reference proteome</keyword>
<sequence length="199" mass="23289">MQLLQTNTHSQQHHQQHFPQQQMMDNNLVINSEHQMLIGNEFFQKYSPMATYTNNNIQLQPRMHHLPLQHQPIHPRPRRRRSNHSLVATMDPEAVARRNERERNRVKQVNDGFDALRKKVPFLPNKKKLSKVDILRCAMMYIRDLKGVVEEYDHNNTHYLTHALGIKTRPNGSFSSSSSSSSDDLILLEQDLEDDLLGH</sequence>
<evidence type="ECO:0000313" key="7">
    <source>
        <dbReference type="Proteomes" id="UP000594262"/>
    </source>
</evidence>
<evidence type="ECO:0000313" key="6">
    <source>
        <dbReference type="EnsemblMetazoa" id="CLYHEMP019024.2"/>
    </source>
</evidence>
<dbReference type="RefSeq" id="XP_066912154.1">
    <property type="nucleotide sequence ID" value="XM_067056053.1"/>
</dbReference>
<dbReference type="Proteomes" id="UP000594262">
    <property type="component" value="Unplaced"/>
</dbReference>
<evidence type="ECO:0000256" key="3">
    <source>
        <dbReference type="ARBA" id="ARBA00023125"/>
    </source>
</evidence>
<dbReference type="PANTHER" id="PTHR23349:SF108">
    <property type="entry name" value="BHLH DOMAIN-CONTAINING PROTEIN"/>
    <property type="match status" value="1"/>
</dbReference>
<accession>A0A7M5X7I9</accession>
<dbReference type="EnsemblMetazoa" id="CLYHEMT019024.2">
    <property type="protein sequence ID" value="CLYHEMP019024.2"/>
    <property type="gene ID" value="CLYHEMG019024"/>
</dbReference>
<dbReference type="GO" id="GO:0007399">
    <property type="term" value="P:nervous system development"/>
    <property type="evidence" value="ECO:0007669"/>
    <property type="project" value="UniProtKB-KW"/>
</dbReference>
<evidence type="ECO:0000256" key="1">
    <source>
        <dbReference type="ARBA" id="ARBA00004123"/>
    </source>
</evidence>
<comment type="subcellular location">
    <subcellularLocation>
        <location evidence="1">Nucleus</location>
    </subcellularLocation>
</comment>
<dbReference type="InterPro" id="IPR011598">
    <property type="entry name" value="bHLH_dom"/>
</dbReference>
<keyword evidence="4" id="KW-0539">Nucleus</keyword>
<dbReference type="FunFam" id="4.10.280.10:FF:000029">
    <property type="entry name" value="Achaete-scute family bHLH transcription factor 1"/>
    <property type="match status" value="1"/>
</dbReference>
<dbReference type="Pfam" id="PF00010">
    <property type="entry name" value="HLH"/>
    <property type="match status" value="1"/>
</dbReference>
<evidence type="ECO:0000256" key="4">
    <source>
        <dbReference type="ARBA" id="ARBA00023242"/>
    </source>
</evidence>
<evidence type="ECO:0000259" key="5">
    <source>
        <dbReference type="PROSITE" id="PS50888"/>
    </source>
</evidence>
<dbReference type="GeneID" id="136799349"/>
<dbReference type="PROSITE" id="PS50888">
    <property type="entry name" value="BHLH"/>
    <property type="match status" value="1"/>
</dbReference>
<dbReference type="GO" id="GO:0005634">
    <property type="term" value="C:nucleus"/>
    <property type="evidence" value="ECO:0007669"/>
    <property type="project" value="UniProtKB-SubCell"/>
</dbReference>
<dbReference type="InterPro" id="IPR050283">
    <property type="entry name" value="E-box_TF_Regulators"/>
</dbReference>
<reference evidence="6" key="1">
    <citation type="submission" date="2021-01" db="UniProtKB">
        <authorList>
            <consortium name="EnsemblMetazoa"/>
        </authorList>
    </citation>
    <scope>IDENTIFICATION</scope>
</reference>
<dbReference type="SUPFAM" id="SSF47459">
    <property type="entry name" value="HLH, helix-loop-helix DNA-binding domain"/>
    <property type="match status" value="1"/>
</dbReference>
<dbReference type="CDD" id="cd11418">
    <property type="entry name" value="bHLH_TS_ASCL"/>
    <property type="match status" value="1"/>
</dbReference>
<dbReference type="Gene3D" id="4.10.280.10">
    <property type="entry name" value="Helix-loop-helix DNA-binding domain"/>
    <property type="match status" value="1"/>
</dbReference>
<dbReference type="SMART" id="SM00353">
    <property type="entry name" value="HLH"/>
    <property type="match status" value="1"/>
</dbReference>
<dbReference type="GO" id="GO:0000981">
    <property type="term" value="F:DNA-binding transcription factor activity, RNA polymerase II-specific"/>
    <property type="evidence" value="ECO:0007669"/>
    <property type="project" value="TreeGrafter"/>
</dbReference>
<evidence type="ECO:0000256" key="2">
    <source>
        <dbReference type="ARBA" id="ARBA00022902"/>
    </source>
</evidence>
<dbReference type="GO" id="GO:0046983">
    <property type="term" value="F:protein dimerization activity"/>
    <property type="evidence" value="ECO:0007669"/>
    <property type="project" value="InterPro"/>
</dbReference>
<name>A0A7M5X7I9_9CNID</name>
<dbReference type="EnsemblMetazoa" id="CLYHEMT019024.1">
    <property type="protein sequence ID" value="CLYHEMP019024.1"/>
    <property type="gene ID" value="CLYHEMG019024"/>
</dbReference>
<keyword evidence="2" id="KW-0524">Neurogenesis</keyword>